<dbReference type="InterPro" id="IPR018488">
    <property type="entry name" value="cNMP-bd_CS"/>
</dbReference>
<dbReference type="GO" id="GO:0003700">
    <property type="term" value="F:DNA-binding transcription factor activity"/>
    <property type="evidence" value="ECO:0007669"/>
    <property type="project" value="TreeGrafter"/>
</dbReference>
<evidence type="ECO:0000313" key="2">
    <source>
        <dbReference type="EMBL" id="BBL72290.1"/>
    </source>
</evidence>
<dbReference type="PROSITE" id="PS00889">
    <property type="entry name" value="CNMP_BINDING_2"/>
    <property type="match status" value="1"/>
</dbReference>
<keyword evidence="3" id="KW-1185">Reference proteome</keyword>
<dbReference type="SUPFAM" id="SSF51206">
    <property type="entry name" value="cAMP-binding domain-like"/>
    <property type="match status" value="1"/>
</dbReference>
<dbReference type="RefSeq" id="WP_054773702.1">
    <property type="nucleotide sequence ID" value="NZ_AP019782.1"/>
</dbReference>
<dbReference type="EMBL" id="AP019782">
    <property type="protein sequence ID" value="BBL72290.1"/>
    <property type="molecule type" value="Genomic_DNA"/>
</dbReference>
<protein>
    <recommendedName>
        <fullName evidence="1">Cyclic nucleotide-binding domain-containing protein</fullName>
    </recommendedName>
</protein>
<evidence type="ECO:0000313" key="3">
    <source>
        <dbReference type="Proteomes" id="UP000824988"/>
    </source>
</evidence>
<dbReference type="CDD" id="cd00038">
    <property type="entry name" value="CAP_ED"/>
    <property type="match status" value="1"/>
</dbReference>
<evidence type="ECO:0000259" key="1">
    <source>
        <dbReference type="PROSITE" id="PS50042"/>
    </source>
</evidence>
<dbReference type="AlphaFoldDB" id="A0A8D4VQN1"/>
<dbReference type="PANTHER" id="PTHR24567:SF74">
    <property type="entry name" value="HTH-TYPE TRANSCRIPTIONAL REGULATOR ARCR"/>
    <property type="match status" value="1"/>
</dbReference>
<dbReference type="Gene3D" id="2.60.120.10">
    <property type="entry name" value="Jelly Rolls"/>
    <property type="match status" value="1"/>
</dbReference>
<gene>
    <name evidence="2" type="ORF">MoryE10_28960</name>
</gene>
<dbReference type="KEGG" id="moz:MoryE10_28960"/>
<dbReference type="SMART" id="SM00100">
    <property type="entry name" value="cNMP"/>
    <property type="match status" value="1"/>
</dbReference>
<dbReference type="PROSITE" id="PS50042">
    <property type="entry name" value="CNMP_BINDING_3"/>
    <property type="match status" value="1"/>
</dbReference>
<dbReference type="Proteomes" id="UP000824988">
    <property type="component" value="Chromosome"/>
</dbReference>
<dbReference type="InterPro" id="IPR018490">
    <property type="entry name" value="cNMP-bd_dom_sf"/>
</dbReference>
<dbReference type="GO" id="GO:0005829">
    <property type="term" value="C:cytosol"/>
    <property type="evidence" value="ECO:0007669"/>
    <property type="project" value="TreeGrafter"/>
</dbReference>
<accession>A0A8D4VQN1</accession>
<dbReference type="InterPro" id="IPR000595">
    <property type="entry name" value="cNMP-bd_dom"/>
</dbReference>
<dbReference type="PANTHER" id="PTHR24567">
    <property type="entry name" value="CRP FAMILY TRANSCRIPTIONAL REGULATORY PROTEIN"/>
    <property type="match status" value="1"/>
</dbReference>
<dbReference type="Pfam" id="PF00027">
    <property type="entry name" value="cNMP_binding"/>
    <property type="match status" value="1"/>
</dbReference>
<feature type="domain" description="Cyclic nucleotide-binding" evidence="1">
    <location>
        <begin position="38"/>
        <end position="150"/>
    </location>
</feature>
<sequence>MNTAYHLLSSAQPLGTSINERAAMLDKTRWASVFSFRELQNLASYLAAYKISEGTVILQEGARELYLCLLIEGKVNVLKKDSAQRDQLIAHVSAGMTLGEMALIDGQPRSATAVAATDAVLLIMSKDEFQRLVNDTPRLALKLYGHMASLLSQRLRQVSAKLADYLHDDGYLG</sequence>
<dbReference type="InterPro" id="IPR014710">
    <property type="entry name" value="RmlC-like_jellyroll"/>
</dbReference>
<proteinExistence type="predicted"/>
<organism evidence="2 3">
    <name type="scientific">Methylogaea oryzae</name>
    <dbReference type="NCBI Taxonomy" id="1295382"/>
    <lineage>
        <taxon>Bacteria</taxon>
        <taxon>Pseudomonadati</taxon>
        <taxon>Pseudomonadota</taxon>
        <taxon>Gammaproteobacteria</taxon>
        <taxon>Methylococcales</taxon>
        <taxon>Methylococcaceae</taxon>
        <taxon>Methylogaea</taxon>
    </lineage>
</organism>
<reference evidence="2" key="1">
    <citation type="submission" date="2019-06" db="EMBL/GenBank/DDBJ databases">
        <title>Complete genome sequence of Methylogaea oryzae strain JCM16910.</title>
        <authorList>
            <person name="Asakawa S."/>
        </authorList>
    </citation>
    <scope>NUCLEOTIDE SEQUENCE</scope>
    <source>
        <strain evidence="2">E10</strain>
    </source>
</reference>
<name>A0A8D4VQN1_9GAMM</name>
<dbReference type="InterPro" id="IPR050397">
    <property type="entry name" value="Env_Response_Regulators"/>
</dbReference>